<dbReference type="InterPro" id="IPR039261">
    <property type="entry name" value="FNR_nucleotide-bd"/>
</dbReference>
<evidence type="ECO:0000256" key="1">
    <source>
        <dbReference type="ARBA" id="ARBA00004141"/>
    </source>
</evidence>
<keyword evidence="2 6" id="KW-0812">Transmembrane</keyword>
<evidence type="ECO:0000256" key="2">
    <source>
        <dbReference type="ARBA" id="ARBA00022692"/>
    </source>
</evidence>
<dbReference type="CDD" id="cd06186">
    <property type="entry name" value="NOX_Duox_like_FAD_NADP"/>
    <property type="match status" value="1"/>
</dbReference>
<feature type="transmembrane region" description="Helical" evidence="6">
    <location>
        <begin position="277"/>
        <end position="300"/>
    </location>
</feature>
<proteinExistence type="predicted"/>
<feature type="transmembrane region" description="Helical" evidence="6">
    <location>
        <begin position="169"/>
        <end position="188"/>
    </location>
</feature>
<feature type="domain" description="FAD-binding FR-type" evidence="7">
    <location>
        <begin position="403"/>
        <end position="525"/>
    </location>
</feature>
<evidence type="ECO:0000256" key="4">
    <source>
        <dbReference type="ARBA" id="ARBA00023002"/>
    </source>
</evidence>
<keyword evidence="5 6" id="KW-0472">Membrane</keyword>
<keyword evidence="4" id="KW-0560">Oxidoreductase</keyword>
<feature type="transmembrane region" description="Helical" evidence="6">
    <location>
        <begin position="200"/>
        <end position="221"/>
    </location>
</feature>
<evidence type="ECO:0000259" key="7">
    <source>
        <dbReference type="PROSITE" id="PS51384"/>
    </source>
</evidence>
<dbReference type="Pfam" id="PF08030">
    <property type="entry name" value="NAD_binding_6"/>
    <property type="match status" value="1"/>
</dbReference>
<reference evidence="8" key="1">
    <citation type="submission" date="2021-01" db="EMBL/GenBank/DDBJ databases">
        <authorList>
            <person name="Corre E."/>
            <person name="Pelletier E."/>
            <person name="Niang G."/>
            <person name="Scheremetjew M."/>
            <person name="Finn R."/>
            <person name="Kale V."/>
            <person name="Holt S."/>
            <person name="Cochrane G."/>
            <person name="Meng A."/>
            <person name="Brown T."/>
            <person name="Cohen L."/>
        </authorList>
    </citation>
    <scope>NUCLEOTIDE SEQUENCE</scope>
</reference>
<dbReference type="PANTHER" id="PTHR11972:SF69">
    <property type="entry name" value="FERRIC REDUCTION OXIDASE 6-RELATED"/>
    <property type="match status" value="1"/>
</dbReference>
<feature type="transmembrane region" description="Helical" evidence="6">
    <location>
        <begin position="95"/>
        <end position="114"/>
    </location>
</feature>
<feature type="transmembrane region" description="Helical" evidence="6">
    <location>
        <begin position="241"/>
        <end position="257"/>
    </location>
</feature>
<keyword evidence="3 6" id="KW-1133">Transmembrane helix</keyword>
<dbReference type="SUPFAM" id="SSF52343">
    <property type="entry name" value="Ferredoxin reductase-like, C-terminal NADP-linked domain"/>
    <property type="match status" value="1"/>
</dbReference>
<dbReference type="InterPro" id="IPR017927">
    <property type="entry name" value="FAD-bd_FR_type"/>
</dbReference>
<dbReference type="SFLD" id="SFLDG01168">
    <property type="entry name" value="Ferric_reductase_subgroup_(FRE"/>
    <property type="match status" value="1"/>
</dbReference>
<dbReference type="Pfam" id="PF01794">
    <property type="entry name" value="Ferric_reduct"/>
    <property type="match status" value="1"/>
</dbReference>
<dbReference type="PRINTS" id="PR00406">
    <property type="entry name" value="CYTB5RDTASE"/>
</dbReference>
<accession>A0A7S1AQQ5</accession>
<dbReference type="Pfam" id="PF08022">
    <property type="entry name" value="FAD_binding_8"/>
    <property type="match status" value="1"/>
</dbReference>
<gene>
    <name evidence="8" type="ORF">NSCI0253_LOCUS36497</name>
</gene>
<dbReference type="GO" id="GO:0005886">
    <property type="term" value="C:plasma membrane"/>
    <property type="evidence" value="ECO:0007669"/>
    <property type="project" value="TreeGrafter"/>
</dbReference>
<evidence type="ECO:0000313" key="8">
    <source>
        <dbReference type="EMBL" id="CAD8862142.1"/>
    </source>
</evidence>
<feature type="transmembrane region" description="Helical" evidence="6">
    <location>
        <begin position="334"/>
        <end position="356"/>
    </location>
</feature>
<organism evidence="8">
    <name type="scientific">Noctiluca scintillans</name>
    <name type="common">Sea sparkle</name>
    <name type="synonym">Red tide dinoflagellate</name>
    <dbReference type="NCBI Taxonomy" id="2966"/>
    <lineage>
        <taxon>Eukaryota</taxon>
        <taxon>Sar</taxon>
        <taxon>Alveolata</taxon>
        <taxon>Dinophyceae</taxon>
        <taxon>Noctilucales</taxon>
        <taxon>Noctilucaceae</taxon>
        <taxon>Noctiluca</taxon>
    </lineage>
</organism>
<dbReference type="InterPro" id="IPR050369">
    <property type="entry name" value="RBOH/FRE"/>
</dbReference>
<dbReference type="InterPro" id="IPR013121">
    <property type="entry name" value="Fe_red_NAD-bd_6"/>
</dbReference>
<sequence length="670" mass="74719">MLGISVCLMYISYTWLEARQMLSCGFVWCYDATSSTVDPKGFRTVVGNQVFFVNLLVAIASLVLLYRQLNGRRVVRRGNERFMRAAGALKQRRRACLAGLLVVIPLMCLLTGLLPNVFSRFSRAEHHRLAWIMQLTGGINKSEVPGAWIETVNWRLSEDVVVKFWPDTVIFYACLEFAVLVAGVGAEFPAVRTAAAKIAVNGRSVFVLFLVVFITLSVEYWMHDHAFHGGKFNDYVLEKPARTAGLVASAFMGLLLLPASKHSPVLTAVGLSWESALWMHIALAVLFLFFACLHVVLFFFRMVQLGYPTDILPLNWLVFYPCNPVGGTMPTDNFTIPTMAAVFWPSLVCLGVFPWLRRNRWELFRYTHNIFLVLVPTALWHGSNAWYFVLPSVIIWSIDRMWRFLQTAEEVQIRNIVAHEVSCWTDPKPDTPSVNVPEKITKVTFNWPGQERVHSPGMYVLVNFPDVSTGEWHPFSLSSSPLDENATLHIKNMGPNTFTGRLFESVGGKKLSMSVEGPYGPRVDLHHSASVLLVAGGIGITPMLSTLRCAVQSANAGHTMALRRLHLLWSARSAEVFDLFQEEFRLVLEAAKLPFEVKLSLYCSTSKGDASCGLGPVISGMPSFPSILQEEISVGHCLVRACGPPPMVNACEAASTAHRGIDFEPWSFVL</sequence>
<protein>
    <recommendedName>
        <fullName evidence="7">FAD-binding FR-type domain-containing protein</fullName>
    </recommendedName>
</protein>
<comment type="subcellular location">
    <subcellularLocation>
        <location evidence="1">Membrane</location>
        <topology evidence="1">Multi-pass membrane protein</topology>
    </subcellularLocation>
</comment>
<dbReference type="EMBL" id="HBFQ01051194">
    <property type="protein sequence ID" value="CAD8862142.1"/>
    <property type="molecule type" value="Transcribed_RNA"/>
</dbReference>
<feature type="transmembrane region" description="Helical" evidence="6">
    <location>
        <begin position="46"/>
        <end position="66"/>
    </location>
</feature>
<dbReference type="AlphaFoldDB" id="A0A7S1AQQ5"/>
<evidence type="ECO:0000256" key="5">
    <source>
        <dbReference type="ARBA" id="ARBA00023136"/>
    </source>
</evidence>
<evidence type="ECO:0000256" key="3">
    <source>
        <dbReference type="ARBA" id="ARBA00022989"/>
    </source>
</evidence>
<dbReference type="Gene3D" id="2.40.30.10">
    <property type="entry name" value="Translation factors"/>
    <property type="match status" value="1"/>
</dbReference>
<dbReference type="SUPFAM" id="SSF63380">
    <property type="entry name" value="Riboflavin synthase domain-like"/>
    <property type="match status" value="1"/>
</dbReference>
<dbReference type="InterPro" id="IPR013130">
    <property type="entry name" value="Fe3_Rdtase_TM_dom"/>
</dbReference>
<dbReference type="GO" id="GO:0016491">
    <property type="term" value="F:oxidoreductase activity"/>
    <property type="evidence" value="ECO:0007669"/>
    <property type="project" value="UniProtKB-KW"/>
</dbReference>
<dbReference type="Gene3D" id="3.40.50.80">
    <property type="entry name" value="Nucleotide-binding domain of ferredoxin-NADP reductase (FNR) module"/>
    <property type="match status" value="1"/>
</dbReference>
<dbReference type="PANTHER" id="PTHR11972">
    <property type="entry name" value="NADPH OXIDASE"/>
    <property type="match status" value="1"/>
</dbReference>
<name>A0A7S1AQQ5_NOCSC</name>
<dbReference type="InterPro" id="IPR013112">
    <property type="entry name" value="FAD-bd_8"/>
</dbReference>
<dbReference type="PROSITE" id="PS51384">
    <property type="entry name" value="FAD_FR"/>
    <property type="match status" value="1"/>
</dbReference>
<feature type="transmembrane region" description="Helical" evidence="6">
    <location>
        <begin position="363"/>
        <end position="380"/>
    </location>
</feature>
<dbReference type="SFLD" id="SFLDS00052">
    <property type="entry name" value="Ferric_Reductase_Domain"/>
    <property type="match status" value="1"/>
</dbReference>
<dbReference type="InterPro" id="IPR017938">
    <property type="entry name" value="Riboflavin_synthase-like_b-brl"/>
</dbReference>
<evidence type="ECO:0000256" key="6">
    <source>
        <dbReference type="SAM" id="Phobius"/>
    </source>
</evidence>